<dbReference type="PIRSF" id="PIRSF000439">
    <property type="entry name" value="Oat_ACAT_DAG_ARE"/>
    <property type="match status" value="1"/>
</dbReference>
<evidence type="ECO:0000313" key="13">
    <source>
        <dbReference type="EMBL" id="PWN42583.1"/>
    </source>
</evidence>
<feature type="active site" evidence="10">
    <location>
        <position position="686"/>
    </location>
</feature>
<evidence type="ECO:0000256" key="1">
    <source>
        <dbReference type="ARBA" id="ARBA00004477"/>
    </source>
</evidence>
<name>A0A316W1F2_9BASI</name>
<feature type="region of interest" description="Disordered" evidence="11">
    <location>
        <begin position="67"/>
        <end position="87"/>
    </location>
</feature>
<dbReference type="GO" id="GO:0034737">
    <property type="term" value="F:ergosterol O-acyltransferase activity"/>
    <property type="evidence" value="ECO:0007669"/>
    <property type="project" value="TreeGrafter"/>
</dbReference>
<dbReference type="AlphaFoldDB" id="A0A316W1F2"/>
<keyword evidence="3" id="KW-0808">Transferase</keyword>
<feature type="compositionally biased region" description="Low complexity" evidence="11">
    <location>
        <begin position="452"/>
        <end position="463"/>
    </location>
</feature>
<feature type="transmembrane region" description="Helical" evidence="12">
    <location>
        <begin position="729"/>
        <end position="748"/>
    </location>
</feature>
<dbReference type="STRING" id="1522189.A0A316W1F2"/>
<keyword evidence="6 12" id="KW-1133">Transmembrane helix</keyword>
<feature type="transmembrane region" description="Helical" evidence="12">
    <location>
        <begin position="594"/>
        <end position="620"/>
    </location>
</feature>
<reference evidence="13 14" key="1">
    <citation type="journal article" date="2018" name="Mol. Biol. Evol.">
        <title>Broad Genomic Sampling Reveals a Smut Pathogenic Ancestry of the Fungal Clade Ustilaginomycotina.</title>
        <authorList>
            <person name="Kijpornyongpan T."/>
            <person name="Mondo S.J."/>
            <person name="Barry K."/>
            <person name="Sandor L."/>
            <person name="Lee J."/>
            <person name="Lipzen A."/>
            <person name="Pangilinan J."/>
            <person name="LaButti K."/>
            <person name="Hainaut M."/>
            <person name="Henrissat B."/>
            <person name="Grigoriev I.V."/>
            <person name="Spatafora J.W."/>
            <person name="Aime M.C."/>
        </authorList>
    </citation>
    <scope>NUCLEOTIDE SEQUENCE [LARGE SCALE GENOMIC DNA]</scope>
    <source>
        <strain evidence="13 14">MCA 4658</strain>
    </source>
</reference>
<dbReference type="EMBL" id="KZ819378">
    <property type="protein sequence ID" value="PWN42583.1"/>
    <property type="molecule type" value="Genomic_DNA"/>
</dbReference>
<feature type="region of interest" description="Disordered" evidence="11">
    <location>
        <begin position="1"/>
        <end position="53"/>
    </location>
</feature>
<dbReference type="Pfam" id="PF03062">
    <property type="entry name" value="MBOAT"/>
    <property type="match status" value="1"/>
</dbReference>
<dbReference type="InterPro" id="IPR014371">
    <property type="entry name" value="Oat_ACAT_DAG_ARE"/>
</dbReference>
<dbReference type="InParanoid" id="A0A316W1F2"/>
<dbReference type="PANTHER" id="PTHR10408:SF9">
    <property type="entry name" value="STEROL O-ACYLTRANSFERASE 2-RELATED"/>
    <property type="match status" value="1"/>
</dbReference>
<keyword evidence="8" id="KW-0012">Acyltransferase</keyword>
<dbReference type="GO" id="GO:0008204">
    <property type="term" value="P:ergosterol metabolic process"/>
    <property type="evidence" value="ECO:0007669"/>
    <property type="project" value="TreeGrafter"/>
</dbReference>
<evidence type="ECO:0000256" key="2">
    <source>
        <dbReference type="ARBA" id="ARBA00009010"/>
    </source>
</evidence>
<dbReference type="GO" id="GO:0005789">
    <property type="term" value="C:endoplasmic reticulum membrane"/>
    <property type="evidence" value="ECO:0007669"/>
    <property type="project" value="UniProtKB-SubCell"/>
</dbReference>
<gene>
    <name evidence="13" type="ORF">IE81DRAFT_330117</name>
</gene>
<comment type="subcellular location">
    <subcellularLocation>
        <location evidence="1">Endoplasmic reticulum membrane</location>
        <topology evidence="1">Multi-pass membrane protein</topology>
    </subcellularLocation>
</comment>
<proteinExistence type="inferred from homology"/>
<keyword evidence="7 12" id="KW-0472">Membrane</keyword>
<keyword evidence="5" id="KW-0256">Endoplasmic reticulum</keyword>
<dbReference type="PANTHER" id="PTHR10408">
    <property type="entry name" value="STEROL O-ACYLTRANSFERASE"/>
    <property type="match status" value="1"/>
</dbReference>
<feature type="compositionally biased region" description="Polar residues" evidence="11">
    <location>
        <begin position="71"/>
        <end position="81"/>
    </location>
</feature>
<evidence type="ECO:0000256" key="8">
    <source>
        <dbReference type="ARBA" id="ARBA00023315"/>
    </source>
</evidence>
<evidence type="ECO:0000256" key="9">
    <source>
        <dbReference type="ARBA" id="ARBA00023568"/>
    </source>
</evidence>
<evidence type="ECO:0000256" key="4">
    <source>
        <dbReference type="ARBA" id="ARBA00022692"/>
    </source>
</evidence>
<feature type="compositionally biased region" description="Polar residues" evidence="11">
    <location>
        <begin position="33"/>
        <end position="48"/>
    </location>
</feature>
<keyword evidence="14" id="KW-1185">Reference proteome</keyword>
<evidence type="ECO:0000256" key="6">
    <source>
        <dbReference type="ARBA" id="ARBA00022989"/>
    </source>
</evidence>
<evidence type="ECO:0000256" key="3">
    <source>
        <dbReference type="ARBA" id="ARBA00022679"/>
    </source>
</evidence>
<accession>A0A316W1F2</accession>
<comment type="function">
    <text evidence="9">Sterol O-acyltransferase that catalyzes the formation of stery esters.</text>
</comment>
<keyword evidence="4 12" id="KW-0812">Transmembrane</keyword>
<comment type="similarity">
    <text evidence="2">Belongs to the membrane-bound acyltransferase family. Sterol o-acyltransferase subfamily.</text>
</comment>
<feature type="transmembrane region" description="Helical" evidence="12">
    <location>
        <begin position="556"/>
        <end position="574"/>
    </location>
</feature>
<feature type="region of interest" description="Disordered" evidence="11">
    <location>
        <begin position="432"/>
        <end position="489"/>
    </location>
</feature>
<dbReference type="InterPro" id="IPR004299">
    <property type="entry name" value="MBOAT_fam"/>
</dbReference>
<evidence type="ECO:0000256" key="5">
    <source>
        <dbReference type="ARBA" id="ARBA00022824"/>
    </source>
</evidence>
<dbReference type="GeneID" id="37037048"/>
<evidence type="ECO:0000256" key="11">
    <source>
        <dbReference type="SAM" id="MobiDB-lite"/>
    </source>
</evidence>
<feature type="transmembrane region" description="Helical" evidence="12">
    <location>
        <begin position="216"/>
        <end position="236"/>
    </location>
</feature>
<protein>
    <submittedName>
        <fullName evidence="13">MBOAT-domain-containing protein</fullName>
    </submittedName>
</protein>
<evidence type="ECO:0000256" key="7">
    <source>
        <dbReference type="ARBA" id="ARBA00023136"/>
    </source>
</evidence>
<evidence type="ECO:0000256" key="10">
    <source>
        <dbReference type="PIRSR" id="PIRSR000439-1"/>
    </source>
</evidence>
<dbReference type="OrthoDB" id="10039049at2759"/>
<feature type="transmembrane region" description="Helical" evidence="12">
    <location>
        <begin position="256"/>
        <end position="278"/>
    </location>
</feature>
<dbReference type="RefSeq" id="XP_025369743.1">
    <property type="nucleotide sequence ID" value="XM_025515178.1"/>
</dbReference>
<feature type="transmembrane region" description="Helical" evidence="12">
    <location>
        <begin position="673"/>
        <end position="693"/>
    </location>
</feature>
<evidence type="ECO:0000313" key="14">
    <source>
        <dbReference type="Proteomes" id="UP000245783"/>
    </source>
</evidence>
<evidence type="ECO:0000256" key="12">
    <source>
        <dbReference type="SAM" id="Phobius"/>
    </source>
</evidence>
<dbReference type="Proteomes" id="UP000245783">
    <property type="component" value="Unassembled WGS sequence"/>
</dbReference>
<feature type="compositionally biased region" description="Basic residues" evidence="11">
    <location>
        <begin position="8"/>
        <end position="20"/>
    </location>
</feature>
<sequence length="749" mass="82666">MSTLGNKLRNRLSGSHRRASRTGLTPEPDTKENIQPLTPSHSQSQSQADGDKASVKVPKVLVNGASASEALESTNTHTSAETAARPELQDRLDSTISAAASAATASTISTGEPPAEISTTVTTEVVRPGTQAGEADVVKEETLSQSHTTQVTHLNASDVKHEVGKDGSIVLKPLEAASSRHKKRGKKIRALVTFVPRESKFDRYNAESAGDPFRGFYVLFWISLFLLMLDTFYTSWASTGQFISLAFATLFSKDAGVLVLSDAALVGSTFICVPFAIMLKRGWFSYWPSLIWLQHAWQSVLLGGVIKWTQYRDWPWVQSGFMTLHTLSMMMKVHSYCAVNGAMADSFWKMRRVERQLEERVAEIARDAAPHESTRISQEAWNVALAEASKSQAGTNGYGVNGIKAERVEDSAAASASLSAADENVWASLEAQRGSSRLRHSNNASVLKRRTTSGPTSPGSHSSQAPVGSKGGAAGDTTTVRDPHPLAFHPDPVVSKLAKDIEELREELLSSDPDESGEHVSWPQNVTFRNFFDYLCCPTLVYELSYPRVKTIRPSYLLEKALAGVGTFCVIYVITEHWIMPHQPAAGTSLAKTFFALAVPMLVNYLLIFFVMFECALAFAGEATRFADREFYLDWWNSRSMDEFSRKWNKPVHTFLLRHVYAHSITAGVSKQLALFLTFLLSALLHELVMAIVSGKIRGYLFAMQMAQIPLIAISQIPWVKQRPTLGNAFFWISLAIGFVTLDICYIMY</sequence>
<organism evidence="13 14">
    <name type="scientific">Ceraceosorus guamensis</name>
    <dbReference type="NCBI Taxonomy" id="1522189"/>
    <lineage>
        <taxon>Eukaryota</taxon>
        <taxon>Fungi</taxon>
        <taxon>Dikarya</taxon>
        <taxon>Basidiomycota</taxon>
        <taxon>Ustilaginomycotina</taxon>
        <taxon>Exobasidiomycetes</taxon>
        <taxon>Ceraceosorales</taxon>
        <taxon>Ceraceosoraceae</taxon>
        <taxon>Ceraceosorus</taxon>
    </lineage>
</organism>
<dbReference type="FunCoup" id="A0A316W1F2">
    <property type="interactions" value="146"/>
</dbReference>